<dbReference type="NCBIfam" id="TIGR00756">
    <property type="entry name" value="PPR"/>
    <property type="match status" value="3"/>
</dbReference>
<feature type="repeat" description="PPR" evidence="2">
    <location>
        <begin position="384"/>
        <end position="418"/>
    </location>
</feature>
<proteinExistence type="predicted"/>
<accession>A0AAD3S1Y5</accession>
<dbReference type="FunFam" id="1.25.40.10:FF:000184">
    <property type="entry name" value="Pentatricopeptide repeat-containing protein, chloroplastic"/>
    <property type="match status" value="1"/>
</dbReference>
<reference evidence="3" key="1">
    <citation type="submission" date="2023-05" db="EMBL/GenBank/DDBJ databases">
        <title>Nepenthes gracilis genome sequencing.</title>
        <authorList>
            <person name="Fukushima K."/>
        </authorList>
    </citation>
    <scope>NUCLEOTIDE SEQUENCE</scope>
    <source>
        <strain evidence="3">SING2019-196</strain>
    </source>
</reference>
<evidence type="ECO:0000313" key="4">
    <source>
        <dbReference type="Proteomes" id="UP001279734"/>
    </source>
</evidence>
<dbReference type="PANTHER" id="PTHR47926">
    <property type="entry name" value="PENTATRICOPEPTIDE REPEAT-CONTAINING PROTEIN"/>
    <property type="match status" value="1"/>
</dbReference>
<organism evidence="3 4">
    <name type="scientific">Nepenthes gracilis</name>
    <name type="common">Slender pitcher plant</name>
    <dbReference type="NCBI Taxonomy" id="150966"/>
    <lineage>
        <taxon>Eukaryota</taxon>
        <taxon>Viridiplantae</taxon>
        <taxon>Streptophyta</taxon>
        <taxon>Embryophyta</taxon>
        <taxon>Tracheophyta</taxon>
        <taxon>Spermatophyta</taxon>
        <taxon>Magnoliopsida</taxon>
        <taxon>eudicotyledons</taxon>
        <taxon>Gunneridae</taxon>
        <taxon>Pentapetalae</taxon>
        <taxon>Caryophyllales</taxon>
        <taxon>Nepenthaceae</taxon>
        <taxon>Nepenthes</taxon>
    </lineage>
</organism>
<dbReference type="GO" id="GO:0009451">
    <property type="term" value="P:RNA modification"/>
    <property type="evidence" value="ECO:0007669"/>
    <property type="project" value="InterPro"/>
</dbReference>
<protein>
    <recommendedName>
        <fullName evidence="5">Pentatricopeptide repeat-containing protein</fullName>
    </recommendedName>
</protein>
<sequence>MLSFSHLRPFVLELTKKYSSLNCFQFTHSVSCYPTSPDLSNLSVLLQGRVSRSYLLQIHARIVLLGAHQDNLLATRLIGHYPSHLALRVFHQLQTPSIFPFNAIIRILAEQGPSSRAFSLFRYLKQLSLSPNDFTLSFLLKACLRSCDVRFVEQVHSHIMKVGFNFDSFVCNGLLTVYAKGPSDLISARKLFDEMPDRTVVPCWTSLIAGCAQSGESEEALQLFLRMVNQKLRPDSDTMVSVLSACANLEIEGIERWVKILADDTTDHDPGISGNDSVNTVLTYLYGKWGNIEKSRESFGKIGDIGKRSVVPWNAMISSDVQNGCAREALNLFSLMMKNPYVRPNHVTMVSVLSACAQMGDIDLGIWVHEYIKFKGCKEILRTNSFLATALIDMYCKCGQLRSAKAVFDQMVAKDVVSINAMIMGLAINGQGEEALRHFYRMQEFRFHPNRGTFLSVLWACCHSGMLEEGRQIFQDMKTRFSIPPQVEHYACYIDLLSRFGLLEEALEVVISMPVKPNSFVWGALLGGCLLHSRVEFAREMYRSLAEDDPENSACYVMMSNALALDRQWGEISGLRWFMREKGVKKQPGCSWIAIEGVVHEFLAGPSSHPEIESVCYVLEGLAKEMKITRFCEDALGVITS</sequence>
<evidence type="ECO:0000256" key="1">
    <source>
        <dbReference type="ARBA" id="ARBA00022737"/>
    </source>
</evidence>
<gene>
    <name evidence="3" type="ORF">Nepgr_004666</name>
</gene>
<dbReference type="PANTHER" id="PTHR47926:SF436">
    <property type="entry name" value="PENTATRICOPEPTIDE REPEAT-CONTAINING PROTEIN ELI1, CHLOROPLASTIC-LIKE ISOFORM X2"/>
    <property type="match status" value="1"/>
</dbReference>
<feature type="repeat" description="PPR" evidence="2">
    <location>
        <begin position="200"/>
        <end position="234"/>
    </location>
</feature>
<dbReference type="InterPro" id="IPR046960">
    <property type="entry name" value="PPR_At4g14850-like_plant"/>
</dbReference>
<dbReference type="EMBL" id="BSYO01000004">
    <property type="protein sequence ID" value="GMH02827.1"/>
    <property type="molecule type" value="Genomic_DNA"/>
</dbReference>
<dbReference type="Gene3D" id="1.25.40.10">
    <property type="entry name" value="Tetratricopeptide repeat domain"/>
    <property type="match status" value="4"/>
</dbReference>
<dbReference type="InterPro" id="IPR046848">
    <property type="entry name" value="E_motif"/>
</dbReference>
<evidence type="ECO:0000313" key="3">
    <source>
        <dbReference type="EMBL" id="GMH02827.1"/>
    </source>
</evidence>
<feature type="repeat" description="PPR" evidence="2">
    <location>
        <begin position="450"/>
        <end position="484"/>
    </location>
</feature>
<dbReference type="FunFam" id="1.25.40.10:FF:000344">
    <property type="entry name" value="Pentatricopeptide repeat-containing protein"/>
    <property type="match status" value="1"/>
</dbReference>
<dbReference type="InterPro" id="IPR002885">
    <property type="entry name" value="PPR_rpt"/>
</dbReference>
<evidence type="ECO:0008006" key="5">
    <source>
        <dbReference type="Google" id="ProtNLM"/>
    </source>
</evidence>
<name>A0AAD3S1Y5_NEPGR</name>
<dbReference type="AlphaFoldDB" id="A0AAD3S1Y5"/>
<dbReference type="InterPro" id="IPR011990">
    <property type="entry name" value="TPR-like_helical_dom_sf"/>
</dbReference>
<dbReference type="Proteomes" id="UP001279734">
    <property type="component" value="Unassembled WGS sequence"/>
</dbReference>
<dbReference type="Pfam" id="PF13812">
    <property type="entry name" value="PPR_3"/>
    <property type="match status" value="1"/>
</dbReference>
<dbReference type="Pfam" id="PF01535">
    <property type="entry name" value="PPR"/>
    <property type="match status" value="5"/>
</dbReference>
<comment type="caution">
    <text evidence="3">The sequence shown here is derived from an EMBL/GenBank/DDBJ whole genome shotgun (WGS) entry which is preliminary data.</text>
</comment>
<keyword evidence="4" id="KW-1185">Reference proteome</keyword>
<dbReference type="Pfam" id="PF13041">
    <property type="entry name" value="PPR_2"/>
    <property type="match status" value="1"/>
</dbReference>
<keyword evidence="1" id="KW-0677">Repeat</keyword>
<dbReference type="GO" id="GO:0003723">
    <property type="term" value="F:RNA binding"/>
    <property type="evidence" value="ECO:0007669"/>
    <property type="project" value="InterPro"/>
</dbReference>
<dbReference type="Pfam" id="PF20431">
    <property type="entry name" value="E_motif"/>
    <property type="match status" value="1"/>
</dbReference>
<evidence type="ECO:0000256" key="2">
    <source>
        <dbReference type="PROSITE-ProRule" id="PRU00708"/>
    </source>
</evidence>
<dbReference type="PROSITE" id="PS51375">
    <property type="entry name" value="PPR"/>
    <property type="match status" value="3"/>
</dbReference>